<dbReference type="SUPFAM" id="SSF81342">
    <property type="entry name" value="Transmembrane di-heme cytochromes"/>
    <property type="match status" value="1"/>
</dbReference>
<dbReference type="InterPro" id="IPR011577">
    <property type="entry name" value="Cyt_b561_bac/Ni-Hgenase"/>
</dbReference>
<evidence type="ECO:0000256" key="11">
    <source>
        <dbReference type="ARBA" id="ARBA00023136"/>
    </source>
</evidence>
<keyword evidence="4" id="KW-1003">Cell membrane</keyword>
<reference evidence="16" key="1">
    <citation type="journal article" date="2019" name="Int. J. Syst. Evol. Microbiol.">
        <title>The Global Catalogue of Microorganisms (GCM) 10K type strain sequencing project: providing services to taxonomists for standard genome sequencing and annotation.</title>
        <authorList>
            <consortium name="The Broad Institute Genomics Platform"/>
            <consortium name="The Broad Institute Genome Sequencing Center for Infectious Disease"/>
            <person name="Wu L."/>
            <person name="Ma J."/>
        </authorList>
    </citation>
    <scope>NUCLEOTIDE SEQUENCE [LARGE SCALE GENOMIC DNA]</scope>
    <source>
        <strain evidence="16">KCTC 52277</strain>
    </source>
</reference>
<organism evidence="15 16">
    <name type="scientific">Shewanella submarina</name>
    <dbReference type="NCBI Taxonomy" id="2016376"/>
    <lineage>
        <taxon>Bacteria</taxon>
        <taxon>Pseudomonadati</taxon>
        <taxon>Pseudomonadota</taxon>
        <taxon>Gammaproteobacteria</taxon>
        <taxon>Alteromonadales</taxon>
        <taxon>Shewanellaceae</taxon>
        <taxon>Shewanella</taxon>
    </lineage>
</organism>
<evidence type="ECO:0000256" key="3">
    <source>
        <dbReference type="ARBA" id="ARBA00022448"/>
    </source>
</evidence>
<evidence type="ECO:0000256" key="12">
    <source>
        <dbReference type="ARBA" id="ARBA00037975"/>
    </source>
</evidence>
<comment type="cofactor">
    <cofactor evidence="1">
        <name>heme b</name>
        <dbReference type="ChEBI" id="CHEBI:60344"/>
    </cofactor>
</comment>
<evidence type="ECO:0000256" key="2">
    <source>
        <dbReference type="ARBA" id="ARBA00004651"/>
    </source>
</evidence>
<name>A0ABV7G5R4_9GAMM</name>
<proteinExistence type="inferred from homology"/>
<evidence type="ECO:0000256" key="10">
    <source>
        <dbReference type="ARBA" id="ARBA00023004"/>
    </source>
</evidence>
<dbReference type="InterPro" id="IPR052168">
    <property type="entry name" value="Cytochrome_b561_oxidase"/>
</dbReference>
<keyword evidence="10" id="KW-0408">Iron</keyword>
<keyword evidence="16" id="KW-1185">Reference proteome</keyword>
<dbReference type="EMBL" id="JBHRTD010000001">
    <property type="protein sequence ID" value="MFC3136819.1"/>
    <property type="molecule type" value="Genomic_DNA"/>
</dbReference>
<evidence type="ECO:0000256" key="4">
    <source>
        <dbReference type="ARBA" id="ARBA00022475"/>
    </source>
</evidence>
<keyword evidence="8" id="KW-0249">Electron transport</keyword>
<dbReference type="InterPro" id="IPR016174">
    <property type="entry name" value="Di-haem_cyt_TM"/>
</dbReference>
<evidence type="ECO:0000256" key="5">
    <source>
        <dbReference type="ARBA" id="ARBA00022617"/>
    </source>
</evidence>
<evidence type="ECO:0000256" key="7">
    <source>
        <dbReference type="ARBA" id="ARBA00022723"/>
    </source>
</evidence>
<keyword evidence="3" id="KW-0813">Transport</keyword>
<feature type="transmembrane region" description="Helical" evidence="13">
    <location>
        <begin position="93"/>
        <end position="113"/>
    </location>
</feature>
<dbReference type="RefSeq" id="WP_248936599.1">
    <property type="nucleotide sequence ID" value="NZ_JAKILF010000005.1"/>
</dbReference>
<feature type="transmembrane region" description="Helical" evidence="13">
    <location>
        <begin position="133"/>
        <end position="154"/>
    </location>
</feature>
<dbReference type="Pfam" id="PF01292">
    <property type="entry name" value="Ni_hydr_CYTB"/>
    <property type="match status" value="1"/>
</dbReference>
<comment type="subcellular location">
    <subcellularLocation>
        <location evidence="2">Cell membrane</location>
        <topology evidence="2">Multi-pass membrane protein</topology>
    </subcellularLocation>
</comment>
<evidence type="ECO:0000259" key="14">
    <source>
        <dbReference type="Pfam" id="PF01292"/>
    </source>
</evidence>
<dbReference type="Gene3D" id="1.20.950.20">
    <property type="entry name" value="Transmembrane di-heme cytochromes, Chain C"/>
    <property type="match status" value="1"/>
</dbReference>
<evidence type="ECO:0000256" key="9">
    <source>
        <dbReference type="ARBA" id="ARBA00022989"/>
    </source>
</evidence>
<evidence type="ECO:0000256" key="8">
    <source>
        <dbReference type="ARBA" id="ARBA00022982"/>
    </source>
</evidence>
<evidence type="ECO:0000313" key="16">
    <source>
        <dbReference type="Proteomes" id="UP001595621"/>
    </source>
</evidence>
<keyword evidence="7" id="KW-0479">Metal-binding</keyword>
<evidence type="ECO:0000256" key="1">
    <source>
        <dbReference type="ARBA" id="ARBA00001970"/>
    </source>
</evidence>
<evidence type="ECO:0000256" key="13">
    <source>
        <dbReference type="SAM" id="Phobius"/>
    </source>
</evidence>
<evidence type="ECO:0000256" key="6">
    <source>
        <dbReference type="ARBA" id="ARBA00022692"/>
    </source>
</evidence>
<dbReference type="PANTHER" id="PTHR30529:SF1">
    <property type="entry name" value="CYTOCHROME B561 HOMOLOG 2"/>
    <property type="match status" value="1"/>
</dbReference>
<dbReference type="PANTHER" id="PTHR30529">
    <property type="entry name" value="CYTOCHROME B561"/>
    <property type="match status" value="1"/>
</dbReference>
<comment type="caution">
    <text evidence="15">The sequence shown here is derived from an EMBL/GenBank/DDBJ whole genome shotgun (WGS) entry which is preliminary data.</text>
</comment>
<comment type="similarity">
    <text evidence="12">Belongs to the cytochrome b561 family.</text>
</comment>
<dbReference type="Proteomes" id="UP001595621">
    <property type="component" value="Unassembled WGS sequence"/>
</dbReference>
<gene>
    <name evidence="15" type="ORF">ACFOE0_01245</name>
</gene>
<feature type="transmembrane region" description="Helical" evidence="13">
    <location>
        <begin position="55"/>
        <end position="72"/>
    </location>
</feature>
<keyword evidence="6 13" id="KW-0812">Transmembrane</keyword>
<evidence type="ECO:0000313" key="15">
    <source>
        <dbReference type="EMBL" id="MFC3136819.1"/>
    </source>
</evidence>
<keyword evidence="11 13" id="KW-0472">Membrane</keyword>
<keyword evidence="9 13" id="KW-1133">Transmembrane helix</keyword>
<protein>
    <submittedName>
        <fullName evidence="15">Cytochrome b</fullName>
    </submittedName>
</protein>
<sequence>MKFTPLMPDYSRPLRRVHRIMAVILVTLLISGLAVPEMADTNELKWLLRESHESLGIIVIPLLLLRLWLRLSSPAHSARLLHYPNWMYWLSRWVHFSFYLLMLLLPVAGWLAAHPYGIELFGLYLADLLPDAVTYLLLLDGAPDFYLAGVAFVYHKQGTNKKQPELS</sequence>
<feature type="domain" description="Cytochrome b561 bacterial/Ni-hydrogenase" evidence="14">
    <location>
        <begin position="10"/>
        <end position="153"/>
    </location>
</feature>
<accession>A0ABV7G5R4</accession>
<keyword evidence="5" id="KW-0349">Heme</keyword>